<dbReference type="SMART" id="SM00320">
    <property type="entry name" value="WD40"/>
    <property type="match status" value="5"/>
</dbReference>
<evidence type="ECO:0000256" key="6">
    <source>
        <dbReference type="PROSITE-ProRule" id="PRU00221"/>
    </source>
</evidence>
<dbReference type="Gene3D" id="2.130.10.10">
    <property type="entry name" value="YVTN repeat-like/Quinoprotein amine dehydrogenase"/>
    <property type="match status" value="2"/>
</dbReference>
<dbReference type="PROSITE" id="PS50294">
    <property type="entry name" value="WD_REPEATS_REGION"/>
    <property type="match status" value="1"/>
</dbReference>
<keyword evidence="3 6" id="KW-0853">WD repeat</keyword>
<keyword evidence="5" id="KW-0539">Nucleus</keyword>
<feature type="compositionally biased region" description="Basic and acidic residues" evidence="7">
    <location>
        <begin position="425"/>
        <end position="434"/>
    </location>
</feature>
<dbReference type="Proteomes" id="UP000504634">
    <property type="component" value="Unplaced"/>
</dbReference>
<dbReference type="InterPro" id="IPR037867">
    <property type="entry name" value="Swd2/WDR82"/>
</dbReference>
<dbReference type="SUPFAM" id="SSF50978">
    <property type="entry name" value="WD40 repeat-like"/>
    <property type="match status" value="1"/>
</dbReference>
<dbReference type="InterPro" id="IPR001680">
    <property type="entry name" value="WD40_rpt"/>
</dbReference>
<evidence type="ECO:0000256" key="7">
    <source>
        <dbReference type="SAM" id="MobiDB-lite"/>
    </source>
</evidence>
<gene>
    <name evidence="9" type="primary">LOC115631875</name>
</gene>
<evidence type="ECO:0000256" key="3">
    <source>
        <dbReference type="ARBA" id="ARBA00022574"/>
    </source>
</evidence>
<keyword evidence="8" id="KW-1185">Reference proteome</keyword>
<accession>A0A6J2U8B9</accession>
<evidence type="ECO:0000256" key="1">
    <source>
        <dbReference type="ARBA" id="ARBA00004123"/>
    </source>
</evidence>
<dbReference type="GO" id="GO:0003682">
    <property type="term" value="F:chromatin binding"/>
    <property type="evidence" value="ECO:0007669"/>
    <property type="project" value="TreeGrafter"/>
</dbReference>
<dbReference type="GO" id="GO:0016070">
    <property type="term" value="P:RNA metabolic process"/>
    <property type="evidence" value="ECO:0007669"/>
    <property type="project" value="UniProtKB-ARBA"/>
</dbReference>
<feature type="repeat" description="WD" evidence="6">
    <location>
        <begin position="104"/>
        <end position="146"/>
    </location>
</feature>
<evidence type="ECO:0000256" key="2">
    <source>
        <dbReference type="ARBA" id="ARBA00005616"/>
    </source>
</evidence>
<dbReference type="PANTHER" id="PTHR19861">
    <property type="entry name" value="WD40 REPEAT PROTEIN SWD2"/>
    <property type="match status" value="1"/>
</dbReference>
<dbReference type="PANTHER" id="PTHR19861:SF0">
    <property type="entry name" value="WD REPEAT-CONTAINING PROTEIN 82"/>
    <property type="match status" value="1"/>
</dbReference>
<dbReference type="RefSeq" id="XP_030384584.1">
    <property type="nucleotide sequence ID" value="XM_030528724.1"/>
</dbReference>
<evidence type="ECO:0000256" key="5">
    <source>
        <dbReference type="ARBA" id="ARBA00023242"/>
    </source>
</evidence>
<comment type="similarity">
    <text evidence="2">Belongs to the WD repeat SWD2 family.</text>
</comment>
<reference evidence="9" key="1">
    <citation type="submission" date="2025-08" db="UniProtKB">
        <authorList>
            <consortium name="RefSeq"/>
        </authorList>
    </citation>
    <scope>IDENTIFICATION</scope>
    <source>
        <strain evidence="9">11010-0011.00</strain>
        <tissue evidence="9">Whole body</tissue>
    </source>
</reference>
<dbReference type="OrthoDB" id="10251741at2759"/>
<keyword evidence="4" id="KW-0677">Repeat</keyword>
<comment type="subcellular location">
    <subcellularLocation>
        <location evidence="1">Nucleus</location>
    </subcellularLocation>
</comment>
<name>A0A6J2U8B9_DROLE</name>
<evidence type="ECO:0000313" key="9">
    <source>
        <dbReference type="RefSeq" id="XP_030384584.1"/>
    </source>
</evidence>
<feature type="compositionally biased region" description="Acidic residues" evidence="7">
    <location>
        <begin position="396"/>
        <end position="416"/>
    </location>
</feature>
<dbReference type="InterPro" id="IPR036322">
    <property type="entry name" value="WD40_repeat_dom_sf"/>
</dbReference>
<dbReference type="PROSITE" id="PS50082">
    <property type="entry name" value="WD_REPEATS_2"/>
    <property type="match status" value="1"/>
</dbReference>
<dbReference type="GeneID" id="115631875"/>
<evidence type="ECO:0000313" key="8">
    <source>
        <dbReference type="Proteomes" id="UP000504634"/>
    </source>
</evidence>
<dbReference type="Pfam" id="PF00400">
    <property type="entry name" value="WD40"/>
    <property type="match status" value="2"/>
</dbReference>
<dbReference type="GO" id="GO:0048188">
    <property type="term" value="C:Set1C/COMPASS complex"/>
    <property type="evidence" value="ECO:0007669"/>
    <property type="project" value="TreeGrafter"/>
</dbReference>
<protein>
    <submittedName>
        <fullName evidence="9">WD repeat-containing protein 82</fullName>
    </submittedName>
</protein>
<sequence length="434" mass="49488">MRINLNDAAMREFRVGKLFQETDQHKSSLDFSSDGSRLLVCDIDALTLYNCMRPEQLFQISMKSYQPEVARFTPNSDRVLHSAGKLDGSIRCLDLNTGVHLRLFSGHVDKVNALRFQPNCEYHFMSAGYDNQILLWDIRTHTYTHQFSNLRRPLLAYDPAGLVFAVSSGTERIDLHDVRMLNELPCLSFKYSSNKLANWTQMQFSPDGRSLLLATDHSWCFSVDAFDGHFRQAYTGYANEKRLDLQVCYTPDSKFVLSGADAGRVHVWRASDGEQLAVLKGNNAGPIRCLCFNPRYLMFVSSDLLTLFWVLNPLGDYEVVLKSNALYKPQPLVNGPQTNPMIGTGNYELEEGEIDEEYEMEYEEILPQKAERENVVPWQFMAPLPVFESPVIVGETADDDDLEEGELSDNNDEDQQCEIVKNQLKKMEISDKGR</sequence>
<feature type="region of interest" description="Disordered" evidence="7">
    <location>
        <begin position="392"/>
        <end position="434"/>
    </location>
</feature>
<dbReference type="InterPro" id="IPR015943">
    <property type="entry name" value="WD40/YVTN_repeat-like_dom_sf"/>
</dbReference>
<proteinExistence type="inferred from homology"/>
<organism evidence="8 9">
    <name type="scientific">Drosophila lebanonensis</name>
    <name type="common">Fruit fly</name>
    <name type="synonym">Scaptodrosophila lebanonensis</name>
    <dbReference type="NCBI Taxonomy" id="7225"/>
    <lineage>
        <taxon>Eukaryota</taxon>
        <taxon>Metazoa</taxon>
        <taxon>Ecdysozoa</taxon>
        <taxon>Arthropoda</taxon>
        <taxon>Hexapoda</taxon>
        <taxon>Insecta</taxon>
        <taxon>Pterygota</taxon>
        <taxon>Neoptera</taxon>
        <taxon>Endopterygota</taxon>
        <taxon>Diptera</taxon>
        <taxon>Brachycera</taxon>
        <taxon>Muscomorpha</taxon>
        <taxon>Ephydroidea</taxon>
        <taxon>Drosophilidae</taxon>
        <taxon>Scaptodrosophila</taxon>
    </lineage>
</organism>
<dbReference type="AlphaFoldDB" id="A0A6J2U8B9"/>
<evidence type="ECO:0000256" key="4">
    <source>
        <dbReference type="ARBA" id="ARBA00022737"/>
    </source>
</evidence>